<dbReference type="EMBL" id="JAJNCT010000009">
    <property type="protein sequence ID" value="MCD2165218.1"/>
    <property type="molecule type" value="Genomic_DNA"/>
</dbReference>
<evidence type="ECO:0000256" key="1">
    <source>
        <dbReference type="SAM" id="Phobius"/>
    </source>
</evidence>
<feature type="transmembrane region" description="Helical" evidence="1">
    <location>
        <begin position="86"/>
        <end position="104"/>
    </location>
</feature>
<evidence type="ECO:0000313" key="3">
    <source>
        <dbReference type="Proteomes" id="UP001199260"/>
    </source>
</evidence>
<accession>A0AAW4XUD6</accession>
<feature type="transmembrane region" description="Helical" evidence="1">
    <location>
        <begin position="324"/>
        <end position="345"/>
    </location>
</feature>
<feature type="transmembrane region" description="Helical" evidence="1">
    <location>
        <begin position="220"/>
        <end position="239"/>
    </location>
</feature>
<keyword evidence="1" id="KW-0472">Membrane</keyword>
<protein>
    <submittedName>
        <fullName evidence="2">DUF2868 domain-containing protein</fullName>
    </submittedName>
</protein>
<dbReference type="AlphaFoldDB" id="A0AAW4XUD6"/>
<keyword evidence="1" id="KW-1133">Transmembrane helix</keyword>
<proteinExistence type="predicted"/>
<name>A0AAW4XUD6_9BURK</name>
<comment type="caution">
    <text evidence="2">The sequence shown here is derived from an EMBL/GenBank/DDBJ whole genome shotgun (WGS) entry which is preliminary data.</text>
</comment>
<evidence type="ECO:0000313" key="2">
    <source>
        <dbReference type="EMBL" id="MCD2165218.1"/>
    </source>
</evidence>
<dbReference type="Proteomes" id="UP001199260">
    <property type="component" value="Unassembled WGS sequence"/>
</dbReference>
<dbReference type="RefSeq" id="WP_230773579.1">
    <property type="nucleotide sequence ID" value="NZ_JAJNCT010000009.1"/>
</dbReference>
<feature type="transmembrane region" description="Helical" evidence="1">
    <location>
        <begin position="116"/>
        <end position="137"/>
    </location>
</feature>
<keyword evidence="3" id="KW-1185">Reference proteome</keyword>
<gene>
    <name evidence="2" type="ORF">LPW39_08745</name>
</gene>
<organism evidence="2 3">
    <name type="scientific">Comamonas koreensis</name>
    <dbReference type="NCBI Taxonomy" id="160825"/>
    <lineage>
        <taxon>Bacteria</taxon>
        <taxon>Pseudomonadati</taxon>
        <taxon>Pseudomonadota</taxon>
        <taxon>Betaproteobacteria</taxon>
        <taxon>Burkholderiales</taxon>
        <taxon>Comamonadaceae</taxon>
        <taxon>Comamonas</taxon>
    </lineage>
</organism>
<reference evidence="2 3" key="1">
    <citation type="submission" date="2021-11" db="EMBL/GenBank/DDBJ databases">
        <title>Genome sequence.</title>
        <authorList>
            <person name="Sun Q."/>
        </authorList>
    </citation>
    <scope>NUCLEOTIDE SEQUENCE [LARGE SCALE GENOMIC DNA]</scope>
    <source>
        <strain evidence="2 3">KCTC 12005</strain>
    </source>
</reference>
<keyword evidence="1" id="KW-0812">Transmembrane</keyword>
<sequence length="509" mass="55806">MKADAVRDIALAHAIETSPPHEALPSAARCEAITQEVLHTLGKPALGGKAGQAAFAQFLQLRAQRIIQASQLPADVRQLWQHAPGLARWTPLAIGLLALCLGFASHRITDPHRVDLLSLSLMGIVLWNLLMYAVLLVRSMVGLARRQPARVALWEPAQLPAGGQDTPTATADEHPGWLARLRGKAMPALRGSGLRKMALRFERNWWQASEGVRNAQWLQWLHLGAALVAAGALASLWLTGLTKEYQVGWESTFLSAAQVQHWLNILFAPTQWLQWTTPWSLADIQALQGWVTSSMPAQYQSAAAQAPQPGVLSAPVTYVGERWVWAYTALLCATVVLPRLLLALWQGLRARWRRQHLQLPLNQAYFARLQRDFGGLATRLVLLPFSIDVTPERRAAIGHHAISLYGAGAHVDWLPTLAYGAALPGIDVPAGAQAVLLVSLSATPEAEVHGELLTQLHNRHGANGQLWLWGSDFAARNAGAPRRLQEREALWQEFARQHGINAQLITTGT</sequence>